<comment type="subcellular location">
    <subcellularLocation>
        <location evidence="1 14">Cell membrane</location>
        <topology evidence="1 14">Multi-pass membrane protein</topology>
    </subcellularLocation>
</comment>
<dbReference type="NCBIfam" id="TIGR00494">
    <property type="entry name" value="crcB"/>
    <property type="match status" value="1"/>
</dbReference>
<evidence type="ECO:0000256" key="14">
    <source>
        <dbReference type="HAMAP-Rule" id="MF_00454"/>
    </source>
</evidence>
<dbReference type="EMBL" id="UHDP01000003">
    <property type="protein sequence ID" value="SUM46407.1"/>
    <property type="molecule type" value="Genomic_DNA"/>
</dbReference>
<sequence>MNILFVALGGGIGAVLRALISATSSRLIKSSFPIATLIVNLMGAFCIGYCVHFAWLSPDMKLFIVTGLLGGFTTFSTLTLELFQMLNSKLWISFFIYSTLQYVGCFVFCFLGMQL</sequence>
<feature type="transmembrane region" description="Helical" evidence="14">
    <location>
        <begin position="62"/>
        <end position="84"/>
    </location>
</feature>
<dbReference type="Pfam" id="PF02537">
    <property type="entry name" value="CRCB"/>
    <property type="match status" value="1"/>
</dbReference>
<evidence type="ECO:0000256" key="3">
    <source>
        <dbReference type="ARBA" id="ARBA00022475"/>
    </source>
</evidence>
<keyword evidence="9 14" id="KW-0472">Membrane</keyword>
<dbReference type="STRING" id="1141106.GCA_000308095_01390"/>
<keyword evidence="16" id="KW-1185">Reference proteome</keyword>
<keyword evidence="6 14" id="KW-1133">Transmembrane helix</keyword>
<dbReference type="GO" id="GO:0062054">
    <property type="term" value="F:fluoride channel activity"/>
    <property type="evidence" value="ECO:0007669"/>
    <property type="project" value="UniProtKB-UniRule"/>
</dbReference>
<keyword evidence="10 14" id="KW-0407">Ion channel</keyword>
<feature type="transmembrane region" description="Helical" evidence="14">
    <location>
        <begin position="90"/>
        <end position="113"/>
    </location>
</feature>
<keyword evidence="3 14" id="KW-1003">Cell membrane</keyword>
<evidence type="ECO:0000256" key="13">
    <source>
        <dbReference type="ARBA" id="ARBA00049940"/>
    </source>
</evidence>
<dbReference type="RefSeq" id="WP_019168374.1">
    <property type="nucleotide sequence ID" value="NZ_CAIB01000144.1"/>
</dbReference>
<keyword evidence="8 14" id="KW-0406">Ion transport</keyword>
<feature type="binding site" evidence="14">
    <location>
        <position position="73"/>
    </location>
    <ligand>
        <name>Na(+)</name>
        <dbReference type="ChEBI" id="CHEBI:29101"/>
        <note>structural</note>
    </ligand>
</feature>
<keyword evidence="5 14" id="KW-0479">Metal-binding</keyword>
<dbReference type="GO" id="GO:0046872">
    <property type="term" value="F:metal ion binding"/>
    <property type="evidence" value="ECO:0007669"/>
    <property type="project" value="UniProtKB-KW"/>
</dbReference>
<evidence type="ECO:0000256" key="8">
    <source>
        <dbReference type="ARBA" id="ARBA00023065"/>
    </source>
</evidence>
<evidence type="ECO:0000256" key="10">
    <source>
        <dbReference type="ARBA" id="ARBA00023303"/>
    </source>
</evidence>
<dbReference type="PANTHER" id="PTHR28259:SF16">
    <property type="entry name" value="FLUORIDE-SPECIFIC ION CHANNEL FLUC 2"/>
    <property type="match status" value="1"/>
</dbReference>
<keyword evidence="7 14" id="KW-0915">Sodium</keyword>
<dbReference type="HAMAP" id="MF_00454">
    <property type="entry name" value="FluC"/>
    <property type="match status" value="1"/>
</dbReference>
<proteinExistence type="inferred from homology"/>
<dbReference type="GO" id="GO:0005886">
    <property type="term" value="C:plasma membrane"/>
    <property type="evidence" value="ECO:0007669"/>
    <property type="project" value="UniProtKB-SubCell"/>
</dbReference>
<evidence type="ECO:0000256" key="5">
    <source>
        <dbReference type="ARBA" id="ARBA00022723"/>
    </source>
</evidence>
<evidence type="ECO:0000256" key="4">
    <source>
        <dbReference type="ARBA" id="ARBA00022692"/>
    </source>
</evidence>
<comment type="activity regulation">
    <text evidence="14">Na(+) is not transported, but it plays an essential structural role and its presence is essential for fluoride channel function.</text>
</comment>
<dbReference type="InterPro" id="IPR003691">
    <property type="entry name" value="FluC"/>
</dbReference>
<keyword evidence="4 14" id="KW-0812">Transmembrane</keyword>
<comment type="function">
    <text evidence="13 14">Fluoride-specific ion channel. Important for reducing fluoride concentration in the cell, thus reducing its toxicity.</text>
</comment>
<evidence type="ECO:0000313" key="16">
    <source>
        <dbReference type="Proteomes" id="UP000255549"/>
    </source>
</evidence>
<keyword evidence="2 14" id="KW-0813">Transport</keyword>
<dbReference type="PANTHER" id="PTHR28259">
    <property type="entry name" value="FLUORIDE EXPORT PROTEIN 1-RELATED"/>
    <property type="match status" value="1"/>
</dbReference>
<evidence type="ECO:0000256" key="12">
    <source>
        <dbReference type="ARBA" id="ARBA00035585"/>
    </source>
</evidence>
<comment type="catalytic activity">
    <reaction evidence="12">
        <text>fluoride(in) = fluoride(out)</text>
        <dbReference type="Rhea" id="RHEA:76159"/>
        <dbReference type="ChEBI" id="CHEBI:17051"/>
    </reaction>
    <physiologicalReaction direction="left-to-right" evidence="12">
        <dbReference type="Rhea" id="RHEA:76160"/>
    </physiologicalReaction>
</comment>
<comment type="similarity">
    <text evidence="11 14">Belongs to the fluoride channel Fluc/FEX (TC 1.A.43) family.</text>
</comment>
<accession>A0A380G7B0</accession>
<evidence type="ECO:0000256" key="6">
    <source>
        <dbReference type="ARBA" id="ARBA00022989"/>
    </source>
</evidence>
<reference evidence="15 16" key="1">
    <citation type="submission" date="2018-06" db="EMBL/GenBank/DDBJ databases">
        <authorList>
            <consortium name="Pathogen Informatics"/>
            <person name="Doyle S."/>
        </authorList>
    </citation>
    <scope>NUCLEOTIDE SEQUENCE [LARGE SCALE GENOMIC DNA]</scope>
    <source>
        <strain evidence="16">NCTC 11048</strain>
    </source>
</reference>
<evidence type="ECO:0000256" key="11">
    <source>
        <dbReference type="ARBA" id="ARBA00035120"/>
    </source>
</evidence>
<organism evidence="15 16">
    <name type="scientific">Staphylococcus intermedius NCTC 11048</name>
    <dbReference type="NCBI Taxonomy" id="1141106"/>
    <lineage>
        <taxon>Bacteria</taxon>
        <taxon>Bacillati</taxon>
        <taxon>Bacillota</taxon>
        <taxon>Bacilli</taxon>
        <taxon>Bacillales</taxon>
        <taxon>Staphylococcaceae</taxon>
        <taxon>Staphylococcus</taxon>
        <taxon>Staphylococcus intermedius group</taxon>
    </lineage>
</organism>
<evidence type="ECO:0000256" key="1">
    <source>
        <dbReference type="ARBA" id="ARBA00004651"/>
    </source>
</evidence>
<evidence type="ECO:0000256" key="9">
    <source>
        <dbReference type="ARBA" id="ARBA00023136"/>
    </source>
</evidence>
<dbReference type="OrthoDB" id="9815830at2"/>
<evidence type="ECO:0000256" key="7">
    <source>
        <dbReference type="ARBA" id="ARBA00023053"/>
    </source>
</evidence>
<evidence type="ECO:0000313" key="15">
    <source>
        <dbReference type="EMBL" id="SUM46407.1"/>
    </source>
</evidence>
<feature type="binding site" evidence="14">
    <location>
        <position position="70"/>
    </location>
    <ligand>
        <name>Na(+)</name>
        <dbReference type="ChEBI" id="CHEBI:29101"/>
        <note>structural</note>
    </ligand>
</feature>
<gene>
    <name evidence="15" type="primary">crcB1</name>
    <name evidence="14" type="synonym">crcB</name>
    <name evidence="14" type="synonym">fluC</name>
    <name evidence="15" type="ORF">NCTC11048_01456</name>
</gene>
<dbReference type="Proteomes" id="UP000255549">
    <property type="component" value="Unassembled WGS sequence"/>
</dbReference>
<evidence type="ECO:0000256" key="2">
    <source>
        <dbReference type="ARBA" id="ARBA00022448"/>
    </source>
</evidence>
<feature type="transmembrane region" description="Helical" evidence="14">
    <location>
        <begin position="34"/>
        <end position="55"/>
    </location>
</feature>
<name>A0A380G7B0_STAIN</name>
<protein>
    <recommendedName>
        <fullName evidence="14">Fluoride-specific ion channel FluC</fullName>
    </recommendedName>
</protein>
<dbReference type="AlphaFoldDB" id="A0A380G7B0"/>
<dbReference type="GO" id="GO:0140114">
    <property type="term" value="P:cellular detoxification of fluoride"/>
    <property type="evidence" value="ECO:0007669"/>
    <property type="project" value="UniProtKB-UniRule"/>
</dbReference>